<dbReference type="GO" id="GO:0035556">
    <property type="term" value="P:intracellular signal transduction"/>
    <property type="evidence" value="ECO:0007669"/>
    <property type="project" value="InterPro"/>
</dbReference>
<reference evidence="5" key="1">
    <citation type="journal article" date="2014" name="Int. J. Syst. Evol. Microbiol.">
        <title>Complete genome sequence of Corynebacterium casei LMG S-19264T (=DSM 44701T), isolated from a smear-ripened cheese.</title>
        <authorList>
            <consortium name="US DOE Joint Genome Institute (JGI-PGF)"/>
            <person name="Walter F."/>
            <person name="Albersmeier A."/>
            <person name="Kalinowski J."/>
            <person name="Ruckert C."/>
        </authorList>
    </citation>
    <scope>NUCLEOTIDE SEQUENCE</scope>
    <source>
        <strain evidence="5">JCM 13064</strain>
    </source>
</reference>
<organism evidence="5 6">
    <name type="scientific">Sphaerisporangium melleum</name>
    <dbReference type="NCBI Taxonomy" id="321316"/>
    <lineage>
        <taxon>Bacteria</taxon>
        <taxon>Bacillati</taxon>
        <taxon>Actinomycetota</taxon>
        <taxon>Actinomycetes</taxon>
        <taxon>Streptosporangiales</taxon>
        <taxon>Streptosporangiaceae</taxon>
        <taxon>Sphaerisporangium</taxon>
    </lineage>
</organism>
<dbReference type="SUPFAM" id="SSF55073">
    <property type="entry name" value="Nucleotide cyclase"/>
    <property type="match status" value="1"/>
</dbReference>
<feature type="transmembrane region" description="Helical" evidence="3">
    <location>
        <begin position="321"/>
        <end position="340"/>
    </location>
</feature>
<evidence type="ECO:0000256" key="1">
    <source>
        <dbReference type="ARBA" id="ARBA00005381"/>
    </source>
</evidence>
<feature type="transmembrane region" description="Helical" evidence="3">
    <location>
        <begin position="157"/>
        <end position="176"/>
    </location>
</feature>
<dbReference type="InterPro" id="IPR029787">
    <property type="entry name" value="Nucleotide_cyclase"/>
</dbReference>
<evidence type="ECO:0000313" key="5">
    <source>
        <dbReference type="EMBL" id="GGK80957.1"/>
    </source>
</evidence>
<feature type="domain" description="Guanylate cyclase" evidence="4">
    <location>
        <begin position="575"/>
        <end position="703"/>
    </location>
</feature>
<dbReference type="PANTHER" id="PTHR43081">
    <property type="entry name" value="ADENYLATE CYCLASE, TERMINAL-DIFFERENTIATION SPECIFIC-RELATED"/>
    <property type="match status" value="1"/>
</dbReference>
<dbReference type="EMBL" id="BMNT01000011">
    <property type="protein sequence ID" value="GGK80957.1"/>
    <property type="molecule type" value="Genomic_DNA"/>
</dbReference>
<keyword evidence="3" id="KW-0812">Transmembrane</keyword>
<dbReference type="PROSITE" id="PS50125">
    <property type="entry name" value="GUANYLATE_CYCLASE_2"/>
    <property type="match status" value="1"/>
</dbReference>
<dbReference type="InterPro" id="IPR029016">
    <property type="entry name" value="GAF-like_dom_sf"/>
</dbReference>
<keyword evidence="6" id="KW-1185">Reference proteome</keyword>
<feature type="transmembrane region" description="Helical" evidence="3">
    <location>
        <begin position="264"/>
        <end position="282"/>
    </location>
</feature>
<name>A0A917VH52_9ACTN</name>
<feature type="transmembrane region" description="Helical" evidence="3">
    <location>
        <begin position="126"/>
        <end position="145"/>
    </location>
</feature>
<dbReference type="Pfam" id="PF00211">
    <property type="entry name" value="Guanylate_cyc"/>
    <property type="match status" value="1"/>
</dbReference>
<dbReference type="SMART" id="SM00044">
    <property type="entry name" value="CYCc"/>
    <property type="match status" value="1"/>
</dbReference>
<proteinExistence type="inferred from homology"/>
<accession>A0A917VH52</accession>
<dbReference type="CDD" id="cd07302">
    <property type="entry name" value="CHD"/>
    <property type="match status" value="1"/>
</dbReference>
<feature type="transmembrane region" description="Helical" evidence="3">
    <location>
        <begin position="196"/>
        <end position="213"/>
    </location>
</feature>
<comment type="similarity">
    <text evidence="1">Belongs to the adenylyl cyclase class-3 family.</text>
</comment>
<dbReference type="PANTHER" id="PTHR43081:SF1">
    <property type="entry name" value="ADENYLATE CYCLASE, TERMINAL-DIFFERENTIATION SPECIFIC"/>
    <property type="match status" value="1"/>
</dbReference>
<keyword evidence="3" id="KW-0472">Membrane</keyword>
<feature type="transmembrane region" description="Helical" evidence="3">
    <location>
        <begin position="225"/>
        <end position="244"/>
    </location>
</feature>
<evidence type="ECO:0000256" key="3">
    <source>
        <dbReference type="SAM" id="Phobius"/>
    </source>
</evidence>
<comment type="caution">
    <text evidence="5">The sequence shown here is derived from an EMBL/GenBank/DDBJ whole genome shotgun (WGS) entry which is preliminary data.</text>
</comment>
<dbReference type="InterPro" id="IPR001054">
    <property type="entry name" value="A/G_cyclase"/>
</dbReference>
<dbReference type="AlphaFoldDB" id="A0A917VH52"/>
<dbReference type="GO" id="GO:0009190">
    <property type="term" value="P:cyclic nucleotide biosynthetic process"/>
    <property type="evidence" value="ECO:0007669"/>
    <property type="project" value="InterPro"/>
</dbReference>
<gene>
    <name evidence="5" type="ORF">GCM10007964_24540</name>
</gene>
<evidence type="ECO:0000313" key="6">
    <source>
        <dbReference type="Proteomes" id="UP000645217"/>
    </source>
</evidence>
<reference evidence="5" key="2">
    <citation type="submission" date="2020-09" db="EMBL/GenBank/DDBJ databases">
        <authorList>
            <person name="Sun Q."/>
            <person name="Ohkuma M."/>
        </authorList>
    </citation>
    <scope>NUCLEOTIDE SEQUENCE</scope>
    <source>
        <strain evidence="5">JCM 13064</strain>
    </source>
</reference>
<feature type="transmembrane region" description="Helical" evidence="3">
    <location>
        <begin position="289"/>
        <end position="309"/>
    </location>
</feature>
<dbReference type="GO" id="GO:0004016">
    <property type="term" value="F:adenylate cyclase activity"/>
    <property type="evidence" value="ECO:0007669"/>
    <property type="project" value="UniProtKB-ARBA"/>
</dbReference>
<feature type="transmembrane region" description="Helical" evidence="3">
    <location>
        <begin position="94"/>
        <end position="114"/>
    </location>
</feature>
<protein>
    <recommendedName>
        <fullName evidence="4">Guanylate cyclase domain-containing protein</fullName>
    </recommendedName>
</protein>
<evidence type="ECO:0000256" key="2">
    <source>
        <dbReference type="SAM" id="MobiDB-lite"/>
    </source>
</evidence>
<dbReference type="Proteomes" id="UP000645217">
    <property type="component" value="Unassembled WGS sequence"/>
</dbReference>
<dbReference type="Gene3D" id="3.30.70.1230">
    <property type="entry name" value="Nucleotide cyclase"/>
    <property type="match status" value="1"/>
</dbReference>
<dbReference type="Gene3D" id="3.30.450.40">
    <property type="match status" value="1"/>
</dbReference>
<feature type="region of interest" description="Disordered" evidence="2">
    <location>
        <begin position="1"/>
        <end position="74"/>
    </location>
</feature>
<evidence type="ECO:0000259" key="4">
    <source>
        <dbReference type="PROSITE" id="PS50125"/>
    </source>
</evidence>
<dbReference type="InterPro" id="IPR050697">
    <property type="entry name" value="Adenylyl/Guanylyl_Cyclase_3/4"/>
</dbReference>
<sequence>MPSNDRTPATSDSGVPADNASGTILFPKTGAGAPPPGEKRDEPGESDGAGERDAAGAPGVAAGPGGTGTDGAAPDDGLDFAPYLPPATHPVRGIVWAMHLALPLLGLWLLLAYPETLNITWEHPPSHFWLIVAIAGINVVLGLMISQAATRHKDARLLLVSLVFLSTAGFFLLHGLTTPRIILPTGSYGFDIGQPVGLAFASVLAFASSLPLGERAAAAVLKRADLLRTGLVIILIIWGAASLIDGLTPLSAPPPKGGATIGLFSWAGAALYAVSAALMFRIHRRRPSAMLVSLVTAYALLGEAMIAGFYRPNWVLSWWEWHLLLVGAFLFVAYSAYIQFRREGSSQGLFDSVTLAATVRRIQGQYDQALEEVVGHLRRMSESGTTTRAPVALRLAGKFRLNEGQAAVLDRAGQALAAERELSLRLGALVDVGRQARVGLDEVTLLAGALDRVRAAYGDVRIGLVSHGTIALGDRTYGVDEFKATETLDGDGAVIHPLTVKGVVAGALQVPVGVTRQDEALAATLASQLSITLENARLYRELETLFRQYMSPDVAASLLADPDQAALGGSLVELTALFADLKGFTSFSERVSPGEIVEMLNRYHAAAVPAILRNGGTIVQFVGDALLALFNAPAAQRDHATHAARAALEMQAAAEEIAAGNPDYPRFRIGINTGLALVGNIGSPELRGFNAMGDAVNVAARLEGLAEPGTVVIGATTREQIGSSAVAHPLGELNLKGKERSVEAYVLTALDDAAEAADAVPGDAER</sequence>
<dbReference type="SUPFAM" id="SSF55781">
    <property type="entry name" value="GAF domain-like"/>
    <property type="match status" value="1"/>
</dbReference>
<feature type="compositionally biased region" description="Basic and acidic residues" evidence="2">
    <location>
        <begin position="37"/>
        <end position="54"/>
    </location>
</feature>
<feature type="compositionally biased region" description="Polar residues" evidence="2">
    <location>
        <begin position="1"/>
        <end position="13"/>
    </location>
</feature>
<keyword evidence="3" id="KW-1133">Transmembrane helix</keyword>